<keyword evidence="6 8" id="KW-0472">Membrane</keyword>
<evidence type="ECO:0000313" key="9">
    <source>
        <dbReference type="EMBL" id="EGD78819.1"/>
    </source>
</evidence>
<dbReference type="GO" id="GO:0015184">
    <property type="term" value="F:L-cystine transmembrane transporter activity"/>
    <property type="evidence" value="ECO:0007669"/>
    <property type="project" value="TreeGrafter"/>
</dbReference>
<dbReference type="RefSeq" id="XP_004997775.1">
    <property type="nucleotide sequence ID" value="XM_004997718.1"/>
</dbReference>
<evidence type="ECO:0008006" key="11">
    <source>
        <dbReference type="Google" id="ProtNLM"/>
    </source>
</evidence>
<organism evidence="10">
    <name type="scientific">Salpingoeca rosetta (strain ATCC 50818 / BSB-021)</name>
    <dbReference type="NCBI Taxonomy" id="946362"/>
    <lineage>
        <taxon>Eukaryota</taxon>
        <taxon>Choanoflagellata</taxon>
        <taxon>Craspedida</taxon>
        <taxon>Salpingoecidae</taxon>
        <taxon>Salpingoeca</taxon>
    </lineage>
</organism>
<proteinExistence type="predicted"/>
<evidence type="ECO:0000256" key="6">
    <source>
        <dbReference type="ARBA" id="ARBA00023136"/>
    </source>
</evidence>
<feature type="transmembrane region" description="Helical" evidence="8">
    <location>
        <begin position="149"/>
        <end position="170"/>
    </location>
</feature>
<keyword evidence="4" id="KW-0677">Repeat</keyword>
<evidence type="ECO:0000256" key="1">
    <source>
        <dbReference type="ARBA" id="ARBA00004127"/>
    </source>
</evidence>
<dbReference type="GO" id="GO:0005774">
    <property type="term" value="C:vacuolar membrane"/>
    <property type="evidence" value="ECO:0007669"/>
    <property type="project" value="TreeGrafter"/>
</dbReference>
<dbReference type="NCBIfam" id="TIGR00951">
    <property type="entry name" value="2A43"/>
    <property type="match status" value="1"/>
</dbReference>
<dbReference type="SMART" id="SM00679">
    <property type="entry name" value="CTNS"/>
    <property type="match status" value="2"/>
</dbReference>
<protein>
    <recommendedName>
        <fullName evidence="11">Cystinosin</fullName>
    </recommendedName>
</protein>
<keyword evidence="3 8" id="KW-0812">Transmembrane</keyword>
<feature type="transmembrane region" description="Helical" evidence="8">
    <location>
        <begin position="110"/>
        <end position="129"/>
    </location>
</feature>
<evidence type="ECO:0000256" key="2">
    <source>
        <dbReference type="ARBA" id="ARBA00022448"/>
    </source>
</evidence>
<dbReference type="Proteomes" id="UP000007799">
    <property type="component" value="Unassembled WGS sequence"/>
</dbReference>
<feature type="transmembrane region" description="Helical" evidence="8">
    <location>
        <begin position="37"/>
        <end position="59"/>
    </location>
</feature>
<dbReference type="Pfam" id="PF04193">
    <property type="entry name" value="PQ-loop"/>
    <property type="match status" value="2"/>
</dbReference>
<accession>F2TYZ5</accession>
<dbReference type="GeneID" id="16078369"/>
<dbReference type="InterPro" id="IPR005282">
    <property type="entry name" value="LC_transporter"/>
</dbReference>
<feature type="transmembrane region" description="Helical" evidence="8">
    <location>
        <begin position="79"/>
        <end position="98"/>
    </location>
</feature>
<keyword evidence="2" id="KW-0813">Transport</keyword>
<dbReference type="InParanoid" id="F2TYZ5"/>
<feature type="transmembrane region" description="Helical" evidence="8">
    <location>
        <begin position="287"/>
        <end position="306"/>
    </location>
</feature>
<reference evidence="9" key="1">
    <citation type="submission" date="2009-08" db="EMBL/GenBank/DDBJ databases">
        <title>Annotation of Salpingoeca rosetta.</title>
        <authorList>
            <consortium name="The Broad Institute Genome Sequencing Platform"/>
            <person name="Russ C."/>
            <person name="Cuomo C."/>
            <person name="Burger G."/>
            <person name="Gray M.W."/>
            <person name="Holland P.W.H."/>
            <person name="King N."/>
            <person name="Lang F.B.F."/>
            <person name="Roger A.J."/>
            <person name="Ruiz-Trillo I."/>
            <person name="Young S.K."/>
            <person name="Zeng Q."/>
            <person name="Gargeya S."/>
            <person name="Alvarado L."/>
            <person name="Berlin A."/>
            <person name="Chapman S.B."/>
            <person name="Chen Z."/>
            <person name="Freedman E."/>
            <person name="Gellesch M."/>
            <person name="Goldberg J."/>
            <person name="Griggs A."/>
            <person name="Gujja S."/>
            <person name="Heilman E."/>
            <person name="Heiman D."/>
            <person name="Howarth C."/>
            <person name="Mehta T."/>
            <person name="Neiman D."/>
            <person name="Pearson M."/>
            <person name="Roberts A."/>
            <person name="Saif S."/>
            <person name="Shea T."/>
            <person name="Shenoy N."/>
            <person name="Sisk P."/>
            <person name="Stolte C."/>
            <person name="Sykes S."/>
            <person name="White J."/>
            <person name="Yandava C."/>
            <person name="Haas B."/>
            <person name="Nusbaum C."/>
            <person name="Birren B."/>
        </authorList>
    </citation>
    <scope>NUCLEOTIDE SEQUENCE [LARGE SCALE GENOMIC DNA]</scope>
    <source>
        <strain evidence="9">ATCC 50818</strain>
    </source>
</reference>
<evidence type="ECO:0000256" key="8">
    <source>
        <dbReference type="SAM" id="Phobius"/>
    </source>
</evidence>
<dbReference type="Gene3D" id="1.20.1280.290">
    <property type="match status" value="2"/>
</dbReference>
<sequence>MDVEGGPQTSAREDQPLLIQTIDGVGRPKTWWKSETFILIAGSIAVLGIGTGVGFATPIPSDLKEHHTLGVVSNVLGGIYFFAWSISFWPQVFLNYSLKSTVGMSYDYQAYNVIGYVAYSIFNSLFFWSPPVQRDYERHHHGKKNQVQASDVFFALHGVAVTIIICVQIVIYERGNQKVSKFCWGVCGLSVVVAALFAILCATVGHGFFIWLNFYELVADIKLLVTFIKYMPQVYMNYKRKSTAGMNVHNFLLDFLGGVLSVAQLMMDSAITHDWSAISGDAAKFGLGVIAMVFDTIIIIQHYVVYNKKRGAEDGHDSTHPSDQISAGGGAE</sequence>
<dbReference type="OMA" id="LAFAYHG"/>
<dbReference type="PANTHER" id="PTHR13131">
    <property type="entry name" value="CYSTINOSIN"/>
    <property type="match status" value="1"/>
</dbReference>
<comment type="subcellular location">
    <subcellularLocation>
        <location evidence="1">Endomembrane system</location>
        <topology evidence="1">Multi-pass membrane protein</topology>
    </subcellularLocation>
</comment>
<evidence type="ECO:0000256" key="3">
    <source>
        <dbReference type="ARBA" id="ARBA00022692"/>
    </source>
</evidence>
<dbReference type="KEGG" id="sre:PTSG_01794"/>
<dbReference type="EMBL" id="GL832957">
    <property type="protein sequence ID" value="EGD78819.1"/>
    <property type="molecule type" value="Genomic_DNA"/>
</dbReference>
<dbReference type="AlphaFoldDB" id="F2TYZ5"/>
<evidence type="ECO:0000256" key="5">
    <source>
        <dbReference type="ARBA" id="ARBA00022989"/>
    </source>
</evidence>
<dbReference type="STRING" id="946362.F2TYZ5"/>
<dbReference type="GO" id="GO:0012505">
    <property type="term" value="C:endomembrane system"/>
    <property type="evidence" value="ECO:0007669"/>
    <property type="project" value="UniProtKB-SubCell"/>
</dbReference>
<evidence type="ECO:0000256" key="4">
    <source>
        <dbReference type="ARBA" id="ARBA00022737"/>
    </source>
</evidence>
<keyword evidence="5 8" id="KW-1133">Transmembrane helix</keyword>
<dbReference type="OrthoDB" id="75720at2759"/>
<evidence type="ECO:0000256" key="7">
    <source>
        <dbReference type="SAM" id="MobiDB-lite"/>
    </source>
</evidence>
<gene>
    <name evidence="9" type="ORF">PTSG_01794</name>
</gene>
<name>F2TYZ5_SALR5</name>
<feature type="region of interest" description="Disordered" evidence="7">
    <location>
        <begin position="312"/>
        <end position="332"/>
    </location>
</feature>
<keyword evidence="10" id="KW-1185">Reference proteome</keyword>
<dbReference type="PANTHER" id="PTHR13131:SF5">
    <property type="entry name" value="CYSTINOSIN"/>
    <property type="match status" value="1"/>
</dbReference>
<dbReference type="InterPro" id="IPR006603">
    <property type="entry name" value="PQ-loop_rpt"/>
</dbReference>
<dbReference type="eggNOG" id="KOG3145">
    <property type="taxonomic scope" value="Eukaryota"/>
</dbReference>
<feature type="transmembrane region" description="Helical" evidence="8">
    <location>
        <begin position="248"/>
        <end position="267"/>
    </location>
</feature>
<evidence type="ECO:0000313" key="10">
    <source>
        <dbReference type="Proteomes" id="UP000007799"/>
    </source>
</evidence>